<dbReference type="GO" id="GO:0050182">
    <property type="term" value="F:phosphate butyryltransferase activity"/>
    <property type="evidence" value="ECO:0007669"/>
    <property type="project" value="UniProtKB-EC"/>
</dbReference>
<evidence type="ECO:0000256" key="3">
    <source>
        <dbReference type="ARBA" id="ARBA00023315"/>
    </source>
</evidence>
<dbReference type="Proteomes" id="UP001519289">
    <property type="component" value="Unassembled WGS sequence"/>
</dbReference>
<evidence type="ECO:0000256" key="1">
    <source>
        <dbReference type="ARBA" id="ARBA00005656"/>
    </source>
</evidence>
<dbReference type="PANTHER" id="PTHR43356:SF2">
    <property type="entry name" value="PHOSPHATE ACETYLTRANSFERASE"/>
    <property type="match status" value="1"/>
</dbReference>
<evidence type="ECO:0000256" key="4">
    <source>
        <dbReference type="SAM" id="Phobius"/>
    </source>
</evidence>
<accession>A0ABS4JT55</accession>
<evidence type="ECO:0000313" key="7">
    <source>
        <dbReference type="Proteomes" id="UP001519289"/>
    </source>
</evidence>
<organism evidence="6 7">
    <name type="scientific">Symbiobacterium terraclitae</name>
    <dbReference type="NCBI Taxonomy" id="557451"/>
    <lineage>
        <taxon>Bacteria</taxon>
        <taxon>Bacillati</taxon>
        <taxon>Bacillota</taxon>
        <taxon>Clostridia</taxon>
        <taxon>Eubacteriales</taxon>
        <taxon>Symbiobacteriaceae</taxon>
        <taxon>Symbiobacterium</taxon>
    </lineage>
</organism>
<reference evidence="6 7" key="1">
    <citation type="submission" date="2021-03" db="EMBL/GenBank/DDBJ databases">
        <title>Genomic Encyclopedia of Type Strains, Phase IV (KMG-IV): sequencing the most valuable type-strain genomes for metagenomic binning, comparative biology and taxonomic classification.</title>
        <authorList>
            <person name="Goeker M."/>
        </authorList>
    </citation>
    <scope>NUCLEOTIDE SEQUENCE [LARGE SCALE GENOMIC DNA]</scope>
    <source>
        <strain evidence="6 7">DSM 27138</strain>
    </source>
</reference>
<protein>
    <submittedName>
        <fullName evidence="6">Phosphate butyryltransferase</fullName>
        <ecNumber evidence="6">2.3.1.19</ecNumber>
    </submittedName>
</protein>
<keyword evidence="7" id="KW-1185">Reference proteome</keyword>
<dbReference type="PIRSF" id="PIRSF000428">
    <property type="entry name" value="P_Ac_trans"/>
    <property type="match status" value="1"/>
</dbReference>
<dbReference type="EMBL" id="JAGGLG010000016">
    <property type="protein sequence ID" value="MBP2018717.1"/>
    <property type="molecule type" value="Genomic_DNA"/>
</dbReference>
<keyword evidence="4" id="KW-0472">Membrane</keyword>
<evidence type="ECO:0000256" key="2">
    <source>
        <dbReference type="ARBA" id="ARBA00022679"/>
    </source>
</evidence>
<keyword evidence="4" id="KW-0812">Transmembrane</keyword>
<dbReference type="Pfam" id="PF01515">
    <property type="entry name" value="PTA_PTB"/>
    <property type="match status" value="2"/>
</dbReference>
<evidence type="ECO:0000313" key="6">
    <source>
        <dbReference type="EMBL" id="MBP2018717.1"/>
    </source>
</evidence>
<keyword evidence="3 6" id="KW-0012">Acyltransferase</keyword>
<dbReference type="EC" id="2.3.1.19" evidence="6"/>
<keyword evidence="2 6" id="KW-0808">Transferase</keyword>
<dbReference type="InterPro" id="IPR012147">
    <property type="entry name" value="P_Ac_Bu_trans"/>
</dbReference>
<keyword evidence="4" id="KW-1133">Transmembrane helix</keyword>
<proteinExistence type="inferred from homology"/>
<dbReference type="NCBIfam" id="NF006045">
    <property type="entry name" value="PRK08190.1"/>
    <property type="match status" value="1"/>
</dbReference>
<feature type="transmembrane region" description="Helical" evidence="4">
    <location>
        <begin position="256"/>
        <end position="279"/>
    </location>
</feature>
<sequence length="300" mass="30691">MPWADFDAMLADAVRQPTRTVAVASAADQDVLIAVRDALALGLCRAILVGPGAEIAAAADAVGLDLSAVEVVEAADPKAAALEAARLCDAGRAQVLMKGQVSSGDFLKALLSPDLKLKRAPLLSHLACLEVPSLGRLLFVTDGGMVPYPDLDQKVKILNNALEALHRLGWSLPKVAVVGAVETVNPQMPPTVDAALIAKMAERGQIRGALVDGPLAFDGAVSPESCRHKGIGGPVAGEADLILVPTIEVGNVLAKSLIYCAGATMAGVVLGAAVPVVLVSRSDTPRAKLASLAMAMLSAP</sequence>
<evidence type="ECO:0000259" key="5">
    <source>
        <dbReference type="Pfam" id="PF01515"/>
    </source>
</evidence>
<dbReference type="SUPFAM" id="SSF53659">
    <property type="entry name" value="Isocitrate/Isopropylmalate dehydrogenase-like"/>
    <property type="match status" value="1"/>
</dbReference>
<gene>
    <name evidence="6" type="ORF">J2Z79_002132</name>
</gene>
<dbReference type="PANTHER" id="PTHR43356">
    <property type="entry name" value="PHOSPHATE ACETYLTRANSFERASE"/>
    <property type="match status" value="1"/>
</dbReference>
<name>A0ABS4JT55_9FIRM</name>
<feature type="domain" description="Phosphate acetyl/butaryl transferase" evidence="5">
    <location>
        <begin position="81"/>
        <end position="295"/>
    </location>
</feature>
<comment type="caution">
    <text evidence="6">The sequence shown here is derived from an EMBL/GenBank/DDBJ whole genome shotgun (WGS) entry which is preliminary data.</text>
</comment>
<dbReference type="Gene3D" id="3.40.718.10">
    <property type="entry name" value="Isopropylmalate Dehydrogenase"/>
    <property type="match status" value="1"/>
</dbReference>
<dbReference type="RefSeq" id="WP_342589465.1">
    <property type="nucleotide sequence ID" value="NZ_JAGGLG010000016.1"/>
</dbReference>
<dbReference type="InterPro" id="IPR050500">
    <property type="entry name" value="Phos_Acetyltrans/Butyryltrans"/>
</dbReference>
<comment type="similarity">
    <text evidence="1">Belongs to the phosphate acetyltransferase and butyryltransferase family.</text>
</comment>
<dbReference type="InterPro" id="IPR002505">
    <property type="entry name" value="PTA_PTB"/>
</dbReference>
<feature type="domain" description="Phosphate acetyl/butaryl transferase" evidence="5">
    <location>
        <begin position="10"/>
        <end position="77"/>
    </location>
</feature>